<keyword evidence="1" id="KW-0812">Transmembrane</keyword>
<feature type="transmembrane region" description="Helical" evidence="1">
    <location>
        <begin position="43"/>
        <end position="65"/>
    </location>
</feature>
<feature type="non-terminal residue" evidence="2">
    <location>
        <position position="104"/>
    </location>
</feature>
<keyword evidence="1" id="KW-1133">Transmembrane helix</keyword>
<gene>
    <name evidence="2" type="ORF">KC571_01850</name>
</gene>
<keyword evidence="1" id="KW-0472">Membrane</keyword>
<accession>A0A955LGK0</accession>
<dbReference type="Proteomes" id="UP000701698">
    <property type="component" value="Unassembled WGS sequence"/>
</dbReference>
<evidence type="ECO:0000256" key="1">
    <source>
        <dbReference type="SAM" id="Phobius"/>
    </source>
</evidence>
<evidence type="ECO:0000313" key="3">
    <source>
        <dbReference type="Proteomes" id="UP000701698"/>
    </source>
</evidence>
<organism evidence="2 3">
    <name type="scientific">candidate division WWE3 bacterium</name>
    <dbReference type="NCBI Taxonomy" id="2053526"/>
    <lineage>
        <taxon>Bacteria</taxon>
        <taxon>Katanobacteria</taxon>
    </lineage>
</organism>
<proteinExistence type="predicted"/>
<protein>
    <submittedName>
        <fullName evidence="2">Uncharacterized protein</fullName>
    </submittedName>
</protein>
<reference evidence="2" key="2">
    <citation type="journal article" date="2021" name="Microbiome">
        <title>Successional dynamics and alternative stable states in a saline activated sludge microbial community over 9 years.</title>
        <authorList>
            <person name="Wang Y."/>
            <person name="Ye J."/>
            <person name="Ju F."/>
            <person name="Liu L."/>
            <person name="Boyd J.A."/>
            <person name="Deng Y."/>
            <person name="Parks D.H."/>
            <person name="Jiang X."/>
            <person name="Yin X."/>
            <person name="Woodcroft B.J."/>
            <person name="Tyson G.W."/>
            <person name="Hugenholtz P."/>
            <person name="Polz M.F."/>
            <person name="Zhang T."/>
        </authorList>
    </citation>
    <scope>NUCLEOTIDE SEQUENCE</scope>
    <source>
        <strain evidence="2">HKST-UBA01</strain>
    </source>
</reference>
<name>A0A955LGK0_UNCKA</name>
<reference evidence="2" key="1">
    <citation type="submission" date="2020-04" db="EMBL/GenBank/DDBJ databases">
        <authorList>
            <person name="Zhang T."/>
        </authorList>
    </citation>
    <scope>NUCLEOTIDE SEQUENCE</scope>
    <source>
        <strain evidence="2">HKST-UBA01</strain>
    </source>
</reference>
<dbReference type="AlphaFoldDB" id="A0A955LGK0"/>
<dbReference type="EMBL" id="JAGQKX010000033">
    <property type="protein sequence ID" value="MCA9390121.1"/>
    <property type="molecule type" value="Genomic_DNA"/>
</dbReference>
<evidence type="ECO:0000313" key="2">
    <source>
        <dbReference type="EMBL" id="MCA9390121.1"/>
    </source>
</evidence>
<sequence length="104" mass="12371">MSFLGSARKKTKKVAHSFEKKSWYHKQFHQAVSLVKKLWSLRLVKIIVLVLFFLLITPFIVFIILRPKTPDHFNYGITFSNRYAQELGLDWQDTYLKIIDELKV</sequence>
<comment type="caution">
    <text evidence="2">The sequence shown here is derived from an EMBL/GenBank/DDBJ whole genome shotgun (WGS) entry which is preliminary data.</text>
</comment>